<evidence type="ECO:0000256" key="4">
    <source>
        <dbReference type="ARBA" id="ARBA00022786"/>
    </source>
</evidence>
<dbReference type="UniPathway" id="UPA00143"/>
<protein>
    <submittedName>
        <fullName evidence="7">Uncharacterized protein</fullName>
    </submittedName>
</protein>
<keyword evidence="4" id="KW-0833">Ubl conjugation pathway</keyword>
<evidence type="ECO:0000256" key="2">
    <source>
        <dbReference type="ARBA" id="ARBA00004906"/>
    </source>
</evidence>
<gene>
    <name evidence="7" type="ORF">M569_05848</name>
</gene>
<name>S8CQB6_9LAMI</name>
<feature type="non-terminal residue" evidence="7">
    <location>
        <position position="764"/>
    </location>
</feature>
<feature type="region of interest" description="Disordered" evidence="6">
    <location>
        <begin position="448"/>
        <end position="481"/>
    </location>
</feature>
<feature type="non-terminal residue" evidence="7">
    <location>
        <position position="1"/>
    </location>
</feature>
<sequence length="764" mass="82101">QIVEPALNLLINLVCPPPSISNKPIVPNQQASASLSGNGSIVESRDRNAERSVSINNLSQNEIRDRIGEAVSGDRTGLMIFSSSLGSASSQSAASCSVASGLVGDRRISLGAGAGCAGLAAQLEQGYRQARDAVRANNGIKVLLQLLQPRMVTSPAALDCLRALTCRVLLGLARDDAIAHILTKLQVVGKKLSELIRDSGSQTSGEQNRWQTELAQVTIELIGVVTNSGRATTLVANDAATPTLRRIERAAIASATPISYHSWELLLLIHEHLQALGLADSASTLLKEAKLTPLPSLAAPSSLLLNQASGAESSPTPAQWPTGRVAGGFLADKPPRGSFFELHSATSLRKKYLPASAASYSHSKVQPKFKNGQLLLPAAAQEVSVSADSSADVDFPMRTPIVLPKKRKADHKDSGSFSSAKRVNTGEHIVRSPAAALQGTIRRDIMKDQASRPASNIASSSSDEIQPSIGHAASDQQPSSVSERVTLDSLVVQYLKHQHRQCPAPITTLPPLSLLHPHVCPEPRRSLDAPSNVTSRLSSREFRSMYGSIHGCRKDRQFVYSRFRPWRTCRDDATSLLTCITFLGDSSRIAVGGHTGELKVFDSNNNTVLESCNTSHQSPVTLLQSHCSGDNQLLLLSSSAIDVRLWDASAVSGGPKHSFDGIKAARFNSSGSVFAALRSDSPSREIFLYDVHTCQLDSTLRDTSNDYSGRGNVFSPIHFNPDSSRVLWNGVLWDRRESNLIRRFDQFTDYGGGGFHPSGNEVCL</sequence>
<evidence type="ECO:0000256" key="6">
    <source>
        <dbReference type="SAM" id="MobiDB-lite"/>
    </source>
</evidence>
<comment type="similarity">
    <text evidence="3">Belongs to the VPRBP/DCAF1 family.</text>
</comment>
<comment type="caution">
    <text evidence="7">The sequence shown here is derived from an EMBL/GenBank/DDBJ whole genome shotgun (WGS) entry which is preliminary data.</text>
</comment>
<dbReference type="PANTHER" id="PTHR13129:SF4">
    <property type="entry name" value="DDB1- AND CUL4-ASSOCIATED FACTOR 1"/>
    <property type="match status" value="1"/>
</dbReference>
<dbReference type="EMBL" id="AUSU01002374">
    <property type="protein sequence ID" value="EPS68920.1"/>
    <property type="molecule type" value="Genomic_DNA"/>
</dbReference>
<dbReference type="Gene3D" id="2.130.10.10">
    <property type="entry name" value="YVTN repeat-like/Quinoprotein amine dehydrogenase"/>
    <property type="match status" value="1"/>
</dbReference>
<dbReference type="InterPro" id="IPR015943">
    <property type="entry name" value="WD40/YVTN_repeat-like_dom_sf"/>
</dbReference>
<comment type="pathway">
    <text evidence="2">Protein modification; protein ubiquitination.</text>
</comment>
<dbReference type="GO" id="GO:0016567">
    <property type="term" value="P:protein ubiquitination"/>
    <property type="evidence" value="ECO:0007669"/>
    <property type="project" value="UniProtKB-UniPathway"/>
</dbReference>
<dbReference type="SUPFAM" id="SSF50978">
    <property type="entry name" value="WD40 repeat-like"/>
    <property type="match status" value="1"/>
</dbReference>
<feature type="compositionally biased region" description="Low complexity" evidence="6">
    <location>
        <begin position="451"/>
        <end position="462"/>
    </location>
</feature>
<evidence type="ECO:0000313" key="8">
    <source>
        <dbReference type="Proteomes" id="UP000015453"/>
    </source>
</evidence>
<dbReference type="PROSITE" id="PS50896">
    <property type="entry name" value="LISH"/>
    <property type="match status" value="1"/>
</dbReference>
<comment type="subcellular location">
    <subcellularLocation>
        <location evidence="1">Nucleus</location>
    </subcellularLocation>
</comment>
<dbReference type="OrthoDB" id="27563at2759"/>
<accession>S8CQB6</accession>
<evidence type="ECO:0000256" key="5">
    <source>
        <dbReference type="ARBA" id="ARBA00023242"/>
    </source>
</evidence>
<dbReference type="GO" id="GO:0080008">
    <property type="term" value="C:Cul4-RING E3 ubiquitin ligase complex"/>
    <property type="evidence" value="ECO:0007669"/>
    <property type="project" value="TreeGrafter"/>
</dbReference>
<proteinExistence type="inferred from homology"/>
<reference evidence="7 8" key="1">
    <citation type="journal article" date="2013" name="BMC Genomics">
        <title>The miniature genome of a carnivorous plant Genlisea aurea contains a low number of genes and short non-coding sequences.</title>
        <authorList>
            <person name="Leushkin E.V."/>
            <person name="Sutormin R.A."/>
            <person name="Nabieva E.R."/>
            <person name="Penin A.A."/>
            <person name="Kondrashov A.S."/>
            <person name="Logacheva M.D."/>
        </authorList>
    </citation>
    <scope>NUCLEOTIDE SEQUENCE [LARGE SCALE GENOMIC DNA]</scope>
</reference>
<evidence type="ECO:0000313" key="7">
    <source>
        <dbReference type="EMBL" id="EPS68920.1"/>
    </source>
</evidence>
<dbReference type="AlphaFoldDB" id="S8CQB6"/>
<dbReference type="GO" id="GO:0005634">
    <property type="term" value="C:nucleus"/>
    <property type="evidence" value="ECO:0007669"/>
    <property type="project" value="UniProtKB-SubCell"/>
</dbReference>
<dbReference type="InterPro" id="IPR006594">
    <property type="entry name" value="LisH"/>
</dbReference>
<dbReference type="Proteomes" id="UP000015453">
    <property type="component" value="Unassembled WGS sequence"/>
</dbReference>
<organism evidence="7 8">
    <name type="scientific">Genlisea aurea</name>
    <dbReference type="NCBI Taxonomy" id="192259"/>
    <lineage>
        <taxon>Eukaryota</taxon>
        <taxon>Viridiplantae</taxon>
        <taxon>Streptophyta</taxon>
        <taxon>Embryophyta</taxon>
        <taxon>Tracheophyta</taxon>
        <taxon>Spermatophyta</taxon>
        <taxon>Magnoliopsida</taxon>
        <taxon>eudicotyledons</taxon>
        <taxon>Gunneridae</taxon>
        <taxon>Pentapetalae</taxon>
        <taxon>asterids</taxon>
        <taxon>lamiids</taxon>
        <taxon>Lamiales</taxon>
        <taxon>Lentibulariaceae</taxon>
        <taxon>Genlisea</taxon>
    </lineage>
</organism>
<dbReference type="PANTHER" id="PTHR13129">
    <property type="entry name" value="VPRBP PROTEIN-RELATED"/>
    <property type="match status" value="1"/>
</dbReference>
<keyword evidence="8" id="KW-1185">Reference proteome</keyword>
<evidence type="ECO:0000256" key="3">
    <source>
        <dbReference type="ARBA" id="ARBA00008845"/>
    </source>
</evidence>
<dbReference type="InterPro" id="IPR033270">
    <property type="entry name" value="VPRBP/DCAF1"/>
</dbReference>
<evidence type="ECO:0000256" key="1">
    <source>
        <dbReference type="ARBA" id="ARBA00004123"/>
    </source>
</evidence>
<keyword evidence="5" id="KW-0539">Nucleus</keyword>
<dbReference type="InterPro" id="IPR036322">
    <property type="entry name" value="WD40_repeat_dom_sf"/>
</dbReference>